<keyword evidence="3" id="KW-1185">Reference proteome</keyword>
<dbReference type="PANTHER" id="PTHR36512:SF3">
    <property type="entry name" value="BLR5678 PROTEIN"/>
    <property type="match status" value="1"/>
</dbReference>
<reference evidence="2 3" key="1">
    <citation type="journal article" date="2019" name="Int. J. Syst. Evol. Microbiol.">
        <title>The Global Catalogue of Microorganisms (GCM) 10K type strain sequencing project: providing services to taxonomists for standard genome sequencing and annotation.</title>
        <authorList>
            <consortium name="The Broad Institute Genomics Platform"/>
            <consortium name="The Broad Institute Genome Sequencing Center for Infectious Disease"/>
            <person name="Wu L."/>
            <person name="Ma J."/>
        </authorList>
    </citation>
    <scope>NUCLEOTIDE SEQUENCE [LARGE SCALE GENOMIC DNA]</scope>
    <source>
        <strain evidence="2 3">JCM 14546</strain>
    </source>
</reference>
<evidence type="ECO:0000313" key="3">
    <source>
        <dbReference type="Proteomes" id="UP001500755"/>
    </source>
</evidence>
<dbReference type="PANTHER" id="PTHR36512">
    <property type="entry name" value="D-AMINOPEPTIDASE"/>
    <property type="match status" value="1"/>
</dbReference>
<dbReference type="CDD" id="cd02252">
    <property type="entry name" value="nylC_like"/>
    <property type="match status" value="1"/>
</dbReference>
<proteinExistence type="inferred from homology"/>
<evidence type="ECO:0000256" key="1">
    <source>
        <dbReference type="ARBA" id="ARBA00007068"/>
    </source>
</evidence>
<accession>A0ABN2T991</accession>
<protein>
    <submittedName>
        <fullName evidence="2">P1 family peptidase</fullName>
    </submittedName>
</protein>
<dbReference type="EMBL" id="BAAANO010000008">
    <property type="protein sequence ID" value="GAA2002340.1"/>
    <property type="molecule type" value="Genomic_DNA"/>
</dbReference>
<comment type="similarity">
    <text evidence="1">Belongs to the peptidase S58 family.</text>
</comment>
<organism evidence="2 3">
    <name type="scientific">Brevibacterium samyangense</name>
    <dbReference type="NCBI Taxonomy" id="366888"/>
    <lineage>
        <taxon>Bacteria</taxon>
        <taxon>Bacillati</taxon>
        <taxon>Actinomycetota</taxon>
        <taxon>Actinomycetes</taxon>
        <taxon>Micrococcales</taxon>
        <taxon>Brevibacteriaceae</taxon>
        <taxon>Brevibacterium</taxon>
    </lineage>
</organism>
<dbReference type="Pfam" id="PF03576">
    <property type="entry name" value="Peptidase_S58"/>
    <property type="match status" value="1"/>
</dbReference>
<dbReference type="Gene3D" id="3.60.70.12">
    <property type="entry name" value="L-amino peptidase D-ALA esterase/amidase"/>
    <property type="match status" value="1"/>
</dbReference>
<dbReference type="Proteomes" id="UP001500755">
    <property type="component" value="Unassembled WGS sequence"/>
</dbReference>
<comment type="caution">
    <text evidence="2">The sequence shown here is derived from an EMBL/GenBank/DDBJ whole genome shotgun (WGS) entry which is preliminary data.</text>
</comment>
<dbReference type="InterPro" id="IPR016117">
    <property type="entry name" value="ArgJ-like_dom_sf"/>
</dbReference>
<sequence>MSHLPLGSLSRGRGALAVPGMRLGHAGRTSDGALTGTTVLVPPPGSVAAVDVRGGGPAGHETDVIRPGTHPYGADALVLTGGSAFGLVTAHGVQRGLMEDGAGFPAPGLPGVTVPIVPASAVFDLGRGGVPFAPPQEEDGYRAYRDAREDQPGLRGSVGAGLGAWTGRGVLRGGLGQAVLRTPNGYTVTATVVVNAMGSAVDRFGNFLAAGVLAGYGWELPRIPAVTERWANLDARADGTAADVPASPRNTTIACVTTDAALDTAQAERLAGSAHAGLARALHPSHTLYDGDTVYALATASAPVAREALPTVLVELNIAAADVLSAAIVDAVMSADASPVPAPVPLSPPAVRDLAPDIAEAWDRGA</sequence>
<name>A0ABN2T991_9MICO</name>
<dbReference type="InterPro" id="IPR005321">
    <property type="entry name" value="Peptidase_S58_DmpA"/>
</dbReference>
<dbReference type="RefSeq" id="WP_344307322.1">
    <property type="nucleotide sequence ID" value="NZ_BAAANO010000008.1"/>
</dbReference>
<evidence type="ECO:0000313" key="2">
    <source>
        <dbReference type="EMBL" id="GAA2002340.1"/>
    </source>
</evidence>
<dbReference type="SUPFAM" id="SSF56266">
    <property type="entry name" value="DmpA/ArgJ-like"/>
    <property type="match status" value="1"/>
</dbReference>
<gene>
    <name evidence="2" type="ORF">GCM10009755_08750</name>
</gene>